<evidence type="ECO:0000256" key="1">
    <source>
        <dbReference type="ARBA" id="ARBA00022737"/>
    </source>
</evidence>
<accession>A0AA35Y5Y3</accession>
<sequence length="611" mass="66961">MRIKPLLSNLSSQQLAQIKAHVLKSSEPQALNTLLASFVNSHTPQNAFVLYNQMLQNSNTHNHFSFNYALKACCLTNSFNKGQEIHAHVIKSGHFSHTYIQNSFIHFYVIRNDIAYAYHVFKTIAHPNVVSWTSIISGFSKCGLEDNAIFMFSWMDVDPNANTLVSVLSACSNIRELKLGKAVHCYALKNSIQGNAILDNALLHFYMQVGSLENAQYLFAKMPKRDVVSWSTMVGGFVQRGFCEKAINVFNEMVKGGEVKPNEATIVNVMAACASLGSLSLCEWVHSYIQERQDIQLEGNIGNALVNMYVKCGNMRKAIHVFKTLRIKDIITWSTMINGVAINSLGHHALPLLSLMLVHGVEPDDVTFISLLTACSHGGLVNEGLMLFKAMVDSYKIVATERHYACVVDLYARGGRVKEAEDFVRGMSIEPDGHVLGALVNGLRVHGNEVMIERIGRVLVEKGVSGGTLAMVSNSYVGLSRWDESIEIRNRMNSLEPTTISTQSLSPSPSSQILTSLLLHITHTLSRRVFTLTPTEFQLPEMASGGALRTAIVALFILVISATAAAARDYAEFSLAPAPAPMEAGSAVPMTLSMVVVSASLLISLAGVIFH</sequence>
<keyword evidence="5" id="KW-1185">Reference proteome</keyword>
<dbReference type="PANTHER" id="PTHR47926">
    <property type="entry name" value="PENTATRICOPEPTIDE REPEAT-CONTAINING PROTEIN"/>
    <property type="match status" value="1"/>
</dbReference>
<dbReference type="Pfam" id="PF01535">
    <property type="entry name" value="PPR"/>
    <property type="match status" value="3"/>
</dbReference>
<keyword evidence="1" id="KW-0677">Repeat</keyword>
<organism evidence="4 5">
    <name type="scientific">Lactuca saligna</name>
    <name type="common">Willowleaf lettuce</name>
    <dbReference type="NCBI Taxonomy" id="75948"/>
    <lineage>
        <taxon>Eukaryota</taxon>
        <taxon>Viridiplantae</taxon>
        <taxon>Streptophyta</taxon>
        <taxon>Embryophyta</taxon>
        <taxon>Tracheophyta</taxon>
        <taxon>Spermatophyta</taxon>
        <taxon>Magnoliopsida</taxon>
        <taxon>eudicotyledons</taxon>
        <taxon>Gunneridae</taxon>
        <taxon>Pentapetalae</taxon>
        <taxon>asterids</taxon>
        <taxon>campanulids</taxon>
        <taxon>Asterales</taxon>
        <taxon>Asteraceae</taxon>
        <taxon>Cichorioideae</taxon>
        <taxon>Cichorieae</taxon>
        <taxon>Lactucinae</taxon>
        <taxon>Lactuca</taxon>
    </lineage>
</organism>
<proteinExistence type="predicted"/>
<evidence type="ECO:0000313" key="5">
    <source>
        <dbReference type="Proteomes" id="UP001177003"/>
    </source>
</evidence>
<name>A0AA35Y5Y3_LACSI</name>
<dbReference type="FunFam" id="1.25.40.10:FF:000344">
    <property type="entry name" value="Pentatricopeptide repeat-containing protein"/>
    <property type="match status" value="1"/>
</dbReference>
<dbReference type="EMBL" id="OX465077">
    <property type="protein sequence ID" value="CAI9268529.1"/>
    <property type="molecule type" value="Genomic_DNA"/>
</dbReference>
<keyword evidence="3" id="KW-1133">Transmembrane helix</keyword>
<reference evidence="4" key="1">
    <citation type="submission" date="2023-04" db="EMBL/GenBank/DDBJ databases">
        <authorList>
            <person name="Vijverberg K."/>
            <person name="Xiong W."/>
            <person name="Schranz E."/>
        </authorList>
    </citation>
    <scope>NUCLEOTIDE SEQUENCE</scope>
</reference>
<feature type="repeat" description="PPR" evidence="2">
    <location>
        <begin position="329"/>
        <end position="363"/>
    </location>
</feature>
<dbReference type="InterPro" id="IPR011990">
    <property type="entry name" value="TPR-like_helical_dom_sf"/>
</dbReference>
<protein>
    <recommendedName>
        <fullName evidence="6">Pentatricopeptide repeat-containing protein</fullName>
    </recommendedName>
</protein>
<dbReference type="GO" id="GO:0009451">
    <property type="term" value="P:RNA modification"/>
    <property type="evidence" value="ECO:0007669"/>
    <property type="project" value="InterPro"/>
</dbReference>
<feature type="transmembrane region" description="Helical" evidence="3">
    <location>
        <begin position="547"/>
        <end position="567"/>
    </location>
</feature>
<keyword evidence="3" id="KW-0812">Transmembrane</keyword>
<gene>
    <name evidence="4" type="ORF">LSALG_LOCUS8948</name>
</gene>
<dbReference type="FunFam" id="1.25.40.10:FF:000511">
    <property type="entry name" value="Pentatricopeptide repeat-containing protein"/>
    <property type="match status" value="1"/>
</dbReference>
<dbReference type="Proteomes" id="UP001177003">
    <property type="component" value="Chromosome 1"/>
</dbReference>
<keyword evidence="3" id="KW-0472">Membrane</keyword>
<dbReference type="InterPro" id="IPR002885">
    <property type="entry name" value="PPR_rpt"/>
</dbReference>
<dbReference type="Gene3D" id="1.25.40.10">
    <property type="entry name" value="Tetratricopeptide repeat domain"/>
    <property type="match status" value="3"/>
</dbReference>
<dbReference type="Pfam" id="PF13041">
    <property type="entry name" value="PPR_2"/>
    <property type="match status" value="2"/>
</dbReference>
<dbReference type="NCBIfam" id="TIGR00756">
    <property type="entry name" value="PPR"/>
    <property type="match status" value="1"/>
</dbReference>
<dbReference type="InterPro" id="IPR046960">
    <property type="entry name" value="PPR_At4g14850-like_plant"/>
</dbReference>
<evidence type="ECO:0000256" key="3">
    <source>
        <dbReference type="SAM" id="Phobius"/>
    </source>
</evidence>
<feature type="repeat" description="PPR" evidence="2">
    <location>
        <begin position="226"/>
        <end position="260"/>
    </location>
</feature>
<dbReference type="FunFam" id="1.25.40.10:FF:000073">
    <property type="entry name" value="Pentatricopeptide repeat-containing protein chloroplastic"/>
    <property type="match status" value="1"/>
</dbReference>
<dbReference type="AlphaFoldDB" id="A0AA35Y5Y3"/>
<dbReference type="GO" id="GO:0003723">
    <property type="term" value="F:RNA binding"/>
    <property type="evidence" value="ECO:0007669"/>
    <property type="project" value="InterPro"/>
</dbReference>
<evidence type="ECO:0008006" key="6">
    <source>
        <dbReference type="Google" id="ProtNLM"/>
    </source>
</evidence>
<feature type="transmembrane region" description="Helical" evidence="3">
    <location>
        <begin position="587"/>
        <end position="610"/>
    </location>
</feature>
<evidence type="ECO:0000256" key="2">
    <source>
        <dbReference type="PROSITE-ProRule" id="PRU00708"/>
    </source>
</evidence>
<evidence type="ECO:0000313" key="4">
    <source>
        <dbReference type="EMBL" id="CAI9268529.1"/>
    </source>
</evidence>
<dbReference type="PROSITE" id="PS51375">
    <property type="entry name" value="PPR"/>
    <property type="match status" value="2"/>
</dbReference>